<dbReference type="RefSeq" id="WP_184223746.1">
    <property type="nucleotide sequence ID" value="NZ_JACHIP010000026.1"/>
</dbReference>
<reference evidence="1 2" key="1">
    <citation type="submission" date="2020-08" db="EMBL/GenBank/DDBJ databases">
        <title>Genomic Encyclopedia of Type Strains, Phase IV (KMG-V): Genome sequencing to study the core and pangenomes of soil and plant-associated prokaryotes.</title>
        <authorList>
            <person name="Whitman W."/>
        </authorList>
    </citation>
    <scope>NUCLEOTIDE SEQUENCE [LARGE SCALE GENOMIC DNA]</scope>
    <source>
        <strain evidence="1 2">M8UP14</strain>
    </source>
</reference>
<name>A0A7W8E6V8_9BACT</name>
<sequence>MKRILYQAPDSFGEDVYCYLAQLCPDVTFLRVAFASPFDGPMPSDFDAFLVVASAQAAELCTLFDDLAHRQAKPLLTLLIEENCLRLGPLVMPRSGPCWQCAYRRQQQHTQVASDRGLSNASASMAAAQPTALDMQEKIFQPILLLAAARIAHLLRTIDNGCAVAGSVWQMNLLTLQVQQSTVVGIHGCPKCGLQRSLNLLSTGELQQTIKNLWAPTAEAE</sequence>
<gene>
    <name evidence="1" type="ORF">HDF16_005803</name>
</gene>
<dbReference type="NCBIfam" id="TIGR03882">
    <property type="entry name" value="cyclo_dehyd_2"/>
    <property type="match status" value="1"/>
</dbReference>
<protein>
    <submittedName>
        <fullName evidence="1">Bacteriocin biosynthesis cyclodehydratase domain-containing protein</fullName>
    </submittedName>
</protein>
<evidence type="ECO:0000313" key="1">
    <source>
        <dbReference type="EMBL" id="MBB5061067.1"/>
    </source>
</evidence>
<dbReference type="Proteomes" id="UP000540989">
    <property type="component" value="Unassembled WGS sequence"/>
</dbReference>
<dbReference type="AlphaFoldDB" id="A0A7W8E6V8"/>
<comment type="caution">
    <text evidence="1">The sequence shown here is derived from an EMBL/GenBank/DDBJ whole genome shotgun (WGS) entry which is preliminary data.</text>
</comment>
<accession>A0A7W8E6V8</accession>
<proteinExistence type="predicted"/>
<evidence type="ECO:0000313" key="2">
    <source>
        <dbReference type="Proteomes" id="UP000540989"/>
    </source>
</evidence>
<keyword evidence="2" id="KW-1185">Reference proteome</keyword>
<organism evidence="1 2">
    <name type="scientific">Granulicella aggregans</name>
    <dbReference type="NCBI Taxonomy" id="474949"/>
    <lineage>
        <taxon>Bacteria</taxon>
        <taxon>Pseudomonadati</taxon>
        <taxon>Acidobacteriota</taxon>
        <taxon>Terriglobia</taxon>
        <taxon>Terriglobales</taxon>
        <taxon>Acidobacteriaceae</taxon>
        <taxon>Granulicella</taxon>
    </lineage>
</organism>
<dbReference type="Gene3D" id="3.40.50.720">
    <property type="entry name" value="NAD(P)-binding Rossmann-like Domain"/>
    <property type="match status" value="1"/>
</dbReference>
<dbReference type="InterPro" id="IPR022291">
    <property type="entry name" value="Bacteriocin_synth_cyclodeHase"/>
</dbReference>
<dbReference type="EMBL" id="JACHIP010000026">
    <property type="protein sequence ID" value="MBB5061067.1"/>
    <property type="molecule type" value="Genomic_DNA"/>
</dbReference>